<dbReference type="SUPFAM" id="SSF54893">
    <property type="entry name" value="Aspartate carbamoyltransferase, Regulatory-chain, N-terminal domain"/>
    <property type="match status" value="1"/>
</dbReference>
<feature type="domain" description="Aspartate carbamoyltransferase regulatory subunit C-terminal" evidence="5">
    <location>
        <begin position="95"/>
        <end position="140"/>
    </location>
</feature>
<dbReference type="HOGENOM" id="CLU_128576_0_0_9"/>
<dbReference type="GO" id="GO:0006207">
    <property type="term" value="P:'de novo' pyrimidine nucleobase biosynthetic process"/>
    <property type="evidence" value="ECO:0007669"/>
    <property type="project" value="InterPro"/>
</dbReference>
<feature type="domain" description="Aspartate carbamoyltransferase regulatory subunit N-terminal" evidence="4">
    <location>
        <begin position="3"/>
        <end position="90"/>
    </location>
</feature>
<dbReference type="Pfam" id="PF01948">
    <property type="entry name" value="PyrI"/>
    <property type="match status" value="1"/>
</dbReference>
<evidence type="ECO:0000313" key="6">
    <source>
        <dbReference type="EMBL" id="AHM56244.1"/>
    </source>
</evidence>
<keyword evidence="1" id="KW-0479">Metal-binding</keyword>
<dbReference type="SUPFAM" id="SSF57825">
    <property type="entry name" value="Aspartate carbamoyltransferase, Regulatory-chain, C-terminal domain"/>
    <property type="match status" value="1"/>
</dbReference>
<dbReference type="RefSeq" id="WP_025435257.1">
    <property type="nucleotide sequence ID" value="NZ_CP007452.1"/>
</dbReference>
<dbReference type="PATRIC" id="fig|1286171.3.peg.895"/>
<dbReference type="NCBIfam" id="NF002063">
    <property type="entry name" value="PRK00893.1-3"/>
    <property type="match status" value="1"/>
</dbReference>
<organism evidence="6 7">
    <name type="scientific">Peptoclostridium acidaminophilum DSM 3953</name>
    <dbReference type="NCBI Taxonomy" id="1286171"/>
    <lineage>
        <taxon>Bacteria</taxon>
        <taxon>Bacillati</taxon>
        <taxon>Bacillota</taxon>
        <taxon>Clostridia</taxon>
        <taxon>Peptostreptococcales</taxon>
        <taxon>Peptoclostridiaceae</taxon>
        <taxon>Peptoclostridium</taxon>
    </lineage>
</organism>
<keyword evidence="7" id="KW-1185">Reference proteome</keyword>
<proteinExistence type="predicted"/>
<dbReference type="PANTHER" id="PTHR35805:SF1">
    <property type="entry name" value="ASPARTATE CARBAMOYLTRANSFERASE REGULATORY CHAIN"/>
    <property type="match status" value="1"/>
</dbReference>
<name>W8T3B0_PEPAC</name>
<dbReference type="PANTHER" id="PTHR35805">
    <property type="entry name" value="ASPARTATE CARBAMOYLTRANSFERASE REGULATORY CHAIN"/>
    <property type="match status" value="1"/>
</dbReference>
<gene>
    <name evidence="6" type="primary">pyrI</name>
    <name evidence="6" type="ORF">EAL2_c09450</name>
</gene>
<evidence type="ECO:0000259" key="5">
    <source>
        <dbReference type="Pfam" id="PF02748"/>
    </source>
</evidence>
<evidence type="ECO:0000259" key="4">
    <source>
        <dbReference type="Pfam" id="PF01948"/>
    </source>
</evidence>
<sequence>MLVVEGVKNGIVIDHIKAGKGIEVFNLLNLGEADFHVALIINAQSKRLGKKDMIKVDNVMDLNLDLLGLFDPNITINVIENEKVTSKINLKLPQRVKNIIKCKNPRCITSIEPYIENEFELLDQESCEYRCVYCDEIYKIEK</sequence>
<dbReference type="GO" id="GO:0046872">
    <property type="term" value="F:metal ion binding"/>
    <property type="evidence" value="ECO:0007669"/>
    <property type="project" value="UniProtKB-KW"/>
</dbReference>
<dbReference type="EMBL" id="CP007452">
    <property type="protein sequence ID" value="AHM56244.1"/>
    <property type="molecule type" value="Genomic_DNA"/>
</dbReference>
<dbReference type="GO" id="GO:0016740">
    <property type="term" value="F:transferase activity"/>
    <property type="evidence" value="ECO:0007669"/>
    <property type="project" value="UniProtKB-KW"/>
</dbReference>
<dbReference type="Gene3D" id="2.30.30.20">
    <property type="entry name" value="Aspartate carbamoyltransferase regulatory subunit, C-terminal domain"/>
    <property type="match status" value="1"/>
</dbReference>
<dbReference type="STRING" id="1286171.EAL2_c09450"/>
<evidence type="ECO:0000256" key="2">
    <source>
        <dbReference type="ARBA" id="ARBA00022833"/>
    </source>
</evidence>
<dbReference type="Pfam" id="PF02748">
    <property type="entry name" value="PyrI_C"/>
    <property type="match status" value="1"/>
</dbReference>
<keyword evidence="6" id="KW-0808">Transferase</keyword>
<evidence type="ECO:0000256" key="3">
    <source>
        <dbReference type="ARBA" id="ARBA00022975"/>
    </source>
</evidence>
<protein>
    <submittedName>
        <fullName evidence="6">Aspartate carbamoyltransferase regulatory chain</fullName>
    </submittedName>
</protein>
<dbReference type="InterPro" id="IPR036792">
    <property type="entry name" value="Asp_carbatrfase_reg_C_sf"/>
</dbReference>
<dbReference type="GO" id="GO:0006221">
    <property type="term" value="P:pyrimidine nucleotide biosynthetic process"/>
    <property type="evidence" value="ECO:0007669"/>
    <property type="project" value="UniProtKB-KW"/>
</dbReference>
<keyword evidence="3" id="KW-0665">Pyrimidine biosynthesis</keyword>
<dbReference type="InterPro" id="IPR020545">
    <property type="entry name" value="Asp_carbamoyltransf_reg_N"/>
</dbReference>
<accession>W8T3B0</accession>
<evidence type="ECO:0000256" key="1">
    <source>
        <dbReference type="ARBA" id="ARBA00022723"/>
    </source>
</evidence>
<dbReference type="InterPro" id="IPR020542">
    <property type="entry name" value="Asp_carbamoyltrfase_reg_C"/>
</dbReference>
<dbReference type="Gene3D" id="3.30.70.140">
    <property type="entry name" value="Aspartate carbamoyltransferase regulatory subunit, N-terminal domain"/>
    <property type="match status" value="1"/>
</dbReference>
<dbReference type="InterPro" id="IPR036793">
    <property type="entry name" value="Asp_carbatrfase_reg_N_sf"/>
</dbReference>
<dbReference type="Proteomes" id="UP000019591">
    <property type="component" value="Chromosome"/>
</dbReference>
<dbReference type="GO" id="GO:0009347">
    <property type="term" value="C:aspartate carbamoyltransferase complex"/>
    <property type="evidence" value="ECO:0007669"/>
    <property type="project" value="InterPro"/>
</dbReference>
<dbReference type="InterPro" id="IPR002801">
    <property type="entry name" value="Asp_carbamoylTrfase_reg"/>
</dbReference>
<dbReference type="OrthoDB" id="5599321at2"/>
<dbReference type="AlphaFoldDB" id="W8T3B0"/>
<reference evidence="6 7" key="1">
    <citation type="journal article" date="2014" name="Genome Announc.">
        <title>Complete Genome Sequence of Amino Acid-Utilizing Eubacterium acidaminophilum al-2 (DSM 3953).</title>
        <authorList>
            <person name="Poehlein A."/>
            <person name="Andreesen J.R."/>
            <person name="Daniel R."/>
        </authorList>
    </citation>
    <scope>NUCLEOTIDE SEQUENCE [LARGE SCALE GENOMIC DNA]</scope>
    <source>
        <strain evidence="6 7">DSM 3953</strain>
    </source>
</reference>
<dbReference type="eggNOG" id="COG1781">
    <property type="taxonomic scope" value="Bacteria"/>
</dbReference>
<dbReference type="KEGG" id="eac:EAL2_c09450"/>
<evidence type="ECO:0000313" key="7">
    <source>
        <dbReference type="Proteomes" id="UP000019591"/>
    </source>
</evidence>
<keyword evidence="2" id="KW-0862">Zinc</keyword>